<keyword evidence="3" id="KW-1185">Reference proteome</keyword>
<sequence>MWIVIGFILLLVVIYALTPNRVLFQNAVKTERRIAKLSRKSVTISDGEMVYLEGGSGTPLLLLHGFGADKDNWVRMAKHLTSQYHVIAPDLPGFGESLRDDNLDYDVSPQVARLHQFVEVLNLSKCHIAGNSMGSYLAGNFASTHPDKVVTVCLLNPLGVATSPDSEMFALLRKRERPTVLVADDKQYRELLDFAFFKPPFIPGFVVEELAIQAKDSFPLHEKIFQDIHHMSEGQPHFSQPLEQTLTTLTAPTLIIWGDHDRILHPAGAEILQGAMPDAKSVVLKNMGHLPMIEAPSATARLILDFIQNEKP</sequence>
<dbReference type="AlphaFoldDB" id="A0A135IDM2"/>
<comment type="caution">
    <text evidence="2">The sequence shown here is derived from an EMBL/GenBank/DDBJ whole genome shotgun (WGS) entry which is preliminary data.</text>
</comment>
<dbReference type="PRINTS" id="PR00412">
    <property type="entry name" value="EPOXHYDRLASE"/>
</dbReference>
<protein>
    <submittedName>
        <fullName evidence="2">Alpha/beta hydrolase</fullName>
    </submittedName>
</protein>
<dbReference type="Gene3D" id="3.40.50.1820">
    <property type="entry name" value="alpha/beta hydrolase"/>
    <property type="match status" value="1"/>
</dbReference>
<dbReference type="PRINTS" id="PR00111">
    <property type="entry name" value="ABHYDROLASE"/>
</dbReference>
<dbReference type="GO" id="GO:0047372">
    <property type="term" value="F:monoacylglycerol lipase activity"/>
    <property type="evidence" value="ECO:0007669"/>
    <property type="project" value="TreeGrafter"/>
</dbReference>
<proteinExistence type="predicted"/>
<organism evidence="2 3">
    <name type="scientific">Enterovibrio coralii</name>
    <dbReference type="NCBI Taxonomy" id="294935"/>
    <lineage>
        <taxon>Bacteria</taxon>
        <taxon>Pseudomonadati</taxon>
        <taxon>Pseudomonadota</taxon>
        <taxon>Gammaproteobacteria</taxon>
        <taxon>Vibrionales</taxon>
        <taxon>Vibrionaceae</taxon>
        <taxon>Enterovibrio</taxon>
    </lineage>
</organism>
<dbReference type="OrthoDB" id="9780765at2"/>
<evidence type="ECO:0000313" key="3">
    <source>
        <dbReference type="Proteomes" id="UP000070529"/>
    </source>
</evidence>
<dbReference type="RefSeq" id="WP_067409882.1">
    <property type="nucleotide sequence ID" value="NZ_LNTY01000004.1"/>
</dbReference>
<evidence type="ECO:0000259" key="1">
    <source>
        <dbReference type="Pfam" id="PF12697"/>
    </source>
</evidence>
<name>A0A135IDM2_9GAMM</name>
<accession>A0A135IDM2</accession>
<dbReference type="SUPFAM" id="SSF53474">
    <property type="entry name" value="alpha/beta-Hydrolases"/>
    <property type="match status" value="1"/>
</dbReference>
<dbReference type="PANTHER" id="PTHR43798:SF5">
    <property type="entry name" value="MONOACYLGLYCEROL LIPASE ABHD6"/>
    <property type="match status" value="1"/>
</dbReference>
<dbReference type="InterPro" id="IPR050266">
    <property type="entry name" value="AB_hydrolase_sf"/>
</dbReference>
<dbReference type="InterPro" id="IPR000073">
    <property type="entry name" value="AB_hydrolase_1"/>
</dbReference>
<dbReference type="Proteomes" id="UP000070529">
    <property type="component" value="Unassembled WGS sequence"/>
</dbReference>
<dbReference type="InterPro" id="IPR029058">
    <property type="entry name" value="AB_hydrolase_fold"/>
</dbReference>
<dbReference type="GO" id="GO:0016020">
    <property type="term" value="C:membrane"/>
    <property type="evidence" value="ECO:0007669"/>
    <property type="project" value="TreeGrafter"/>
</dbReference>
<dbReference type="Pfam" id="PF12697">
    <property type="entry name" value="Abhydrolase_6"/>
    <property type="match status" value="1"/>
</dbReference>
<gene>
    <name evidence="2" type="ORF">ATN88_16960</name>
</gene>
<keyword evidence="2" id="KW-0378">Hydrolase</keyword>
<feature type="domain" description="AB hydrolase-1" evidence="1">
    <location>
        <begin position="60"/>
        <end position="301"/>
    </location>
</feature>
<dbReference type="InterPro" id="IPR000639">
    <property type="entry name" value="Epox_hydrolase-like"/>
</dbReference>
<dbReference type="GO" id="GO:0046464">
    <property type="term" value="P:acylglycerol catabolic process"/>
    <property type="evidence" value="ECO:0007669"/>
    <property type="project" value="TreeGrafter"/>
</dbReference>
<evidence type="ECO:0000313" key="2">
    <source>
        <dbReference type="EMBL" id="KXF83549.1"/>
    </source>
</evidence>
<dbReference type="EMBL" id="LNTY01000004">
    <property type="protein sequence ID" value="KXF83549.1"/>
    <property type="molecule type" value="Genomic_DNA"/>
</dbReference>
<dbReference type="PANTHER" id="PTHR43798">
    <property type="entry name" value="MONOACYLGLYCEROL LIPASE"/>
    <property type="match status" value="1"/>
</dbReference>
<dbReference type="STRING" id="294935.ATN88_16960"/>
<reference evidence="2 3" key="1">
    <citation type="submission" date="2015-11" db="EMBL/GenBank/DDBJ databases">
        <title>Genomic Taxonomy of the Vibrionaceae.</title>
        <authorList>
            <person name="Gomez-Gil B."/>
            <person name="Enciso-Ibarra J."/>
        </authorList>
    </citation>
    <scope>NUCLEOTIDE SEQUENCE [LARGE SCALE GENOMIC DNA]</scope>
    <source>
        <strain evidence="2 3">CAIM 912</strain>
    </source>
</reference>